<evidence type="ECO:0000313" key="2">
    <source>
        <dbReference type="EMBL" id="QWG00563.1"/>
    </source>
</evidence>
<feature type="chain" id="PRO_5043511246" evidence="1">
    <location>
        <begin position="22"/>
        <end position="135"/>
    </location>
</feature>
<dbReference type="KEGG" id="fya:KMW28_12965"/>
<evidence type="ECO:0000256" key="1">
    <source>
        <dbReference type="SAM" id="SignalP"/>
    </source>
</evidence>
<dbReference type="AlphaFoldDB" id="A0AAX1N3T4"/>
<reference evidence="2 3" key="1">
    <citation type="submission" date="2021-05" db="EMBL/GenBank/DDBJ databases">
        <title>Comparative genomic studies on the polysaccharide-degrading batcterial strains of the Flammeovirga genus.</title>
        <authorList>
            <person name="Zewei F."/>
            <person name="Zheng Z."/>
            <person name="Yu L."/>
            <person name="Ruyue G."/>
            <person name="Yanhong M."/>
            <person name="Yuanyuan C."/>
            <person name="Jingyan G."/>
            <person name="Wenjun H."/>
        </authorList>
    </citation>
    <scope>NUCLEOTIDE SEQUENCE [LARGE SCALE GENOMIC DNA]</scope>
    <source>
        <strain evidence="2 3">NBRC:100898</strain>
    </source>
</reference>
<sequence length="135" mass="15443">MKLIQLFALLLFVGLGVSSQAQTRFKISEMEAYPRLTEIEKAHFAGLEVDAIVNKDNIELSFITGGDDKNPFINTYDFREKIQGEKIYTENTSDGHVMVMITYKKGLFEKDELTMRQFSPNGDCIGSFVFKEERN</sequence>
<dbReference type="RefSeq" id="WP_169663045.1">
    <property type="nucleotide sequence ID" value="NZ_CP076132.1"/>
</dbReference>
<feature type="signal peptide" evidence="1">
    <location>
        <begin position="1"/>
        <end position="21"/>
    </location>
</feature>
<dbReference type="EMBL" id="CP076132">
    <property type="protein sequence ID" value="QWG00563.1"/>
    <property type="molecule type" value="Genomic_DNA"/>
</dbReference>
<name>A0AAX1N3T4_9BACT</name>
<proteinExistence type="predicted"/>
<evidence type="ECO:0000313" key="3">
    <source>
        <dbReference type="Proteomes" id="UP000678679"/>
    </source>
</evidence>
<keyword evidence="1" id="KW-0732">Signal</keyword>
<organism evidence="2 3">
    <name type="scientific">Flammeovirga yaeyamensis</name>
    <dbReference type="NCBI Taxonomy" id="367791"/>
    <lineage>
        <taxon>Bacteria</taxon>
        <taxon>Pseudomonadati</taxon>
        <taxon>Bacteroidota</taxon>
        <taxon>Cytophagia</taxon>
        <taxon>Cytophagales</taxon>
        <taxon>Flammeovirgaceae</taxon>
        <taxon>Flammeovirga</taxon>
    </lineage>
</organism>
<gene>
    <name evidence="2" type="ORF">KMW28_12965</name>
</gene>
<dbReference type="Proteomes" id="UP000678679">
    <property type="component" value="Chromosome 1"/>
</dbReference>
<protein>
    <submittedName>
        <fullName evidence="2">Uncharacterized protein</fullName>
    </submittedName>
</protein>
<keyword evidence="3" id="KW-1185">Reference proteome</keyword>
<accession>A0AAX1N3T4</accession>